<dbReference type="EMBL" id="SHTU01000039">
    <property type="protein sequence ID" value="TCF93558.1"/>
    <property type="molecule type" value="Genomic_DNA"/>
</dbReference>
<evidence type="ECO:0000313" key="3">
    <source>
        <dbReference type="Proteomes" id="UP000291713"/>
    </source>
</evidence>
<gene>
    <name evidence="2" type="ORF">MCC10120_2025</name>
</gene>
<accession>A0A4V6N932</accession>
<feature type="compositionally biased region" description="Basic residues" evidence="1">
    <location>
        <begin position="123"/>
        <end position="136"/>
    </location>
</feature>
<reference evidence="2 3" key="1">
    <citation type="journal article" date="2018" name="Sci. Rep.">
        <title>Genomic diversity and distribution of Bifidobacterium longum subsp. longum across the human lifespan.</title>
        <authorList>
            <person name="Odamaki T."/>
            <person name="Bottacini F."/>
            <person name="Kato K."/>
            <person name="Mitsuyama E."/>
            <person name="Yoshida K."/>
            <person name="Horigome A."/>
            <person name="Xiao J.Z."/>
            <person name="van Sinderen D."/>
        </authorList>
    </citation>
    <scope>NUCLEOTIDE SEQUENCE [LARGE SCALE GENOMIC DNA]</scope>
    <source>
        <strain evidence="2 3">MCC10120</strain>
    </source>
</reference>
<sequence>MIRVLDQFVSMDGSRRGSSAFKNPDRLPHHRVLQSQGLHLPAQLLHTAGVWRVFIPSHGQSSAAFLEMSVGPRVHARRQAARRCGSGPRSSRTRARPQSGLQRIRHPVSSRGRTVTGVGTHPQPHRPSRGHARHRADRAHPHTLNEMQIADAGPHPLRMHHRLQSERRNVQLIVRTSAPHRARLSRCHT</sequence>
<comment type="caution">
    <text evidence="2">The sequence shown here is derived from an EMBL/GenBank/DDBJ whole genome shotgun (WGS) entry which is preliminary data.</text>
</comment>
<proteinExistence type="predicted"/>
<name>A0A4V6N932_BIFLL</name>
<dbReference type="AlphaFoldDB" id="A0A4V6N932"/>
<organism evidence="2 3">
    <name type="scientific">Bifidobacterium longum subsp. longum</name>
    <dbReference type="NCBI Taxonomy" id="1679"/>
    <lineage>
        <taxon>Bacteria</taxon>
        <taxon>Bacillati</taxon>
        <taxon>Actinomycetota</taxon>
        <taxon>Actinomycetes</taxon>
        <taxon>Bifidobacteriales</taxon>
        <taxon>Bifidobacteriaceae</taxon>
        <taxon>Bifidobacterium</taxon>
    </lineage>
</organism>
<evidence type="ECO:0000256" key="1">
    <source>
        <dbReference type="SAM" id="MobiDB-lite"/>
    </source>
</evidence>
<evidence type="ECO:0000313" key="2">
    <source>
        <dbReference type="EMBL" id="TCF93558.1"/>
    </source>
</evidence>
<feature type="region of interest" description="Disordered" evidence="1">
    <location>
        <begin position="76"/>
        <end position="136"/>
    </location>
</feature>
<protein>
    <submittedName>
        <fullName evidence="2">Uncharacterized protein</fullName>
    </submittedName>
</protein>
<dbReference type="Proteomes" id="UP000291713">
    <property type="component" value="Unassembled WGS sequence"/>
</dbReference>